<evidence type="ECO:0000256" key="1">
    <source>
        <dbReference type="SAM" id="Coils"/>
    </source>
</evidence>
<dbReference type="OMA" id="CICTLAN"/>
<dbReference type="OrthoDB" id="10258053at2759"/>
<dbReference type="KEGG" id="ngr:NAEGRDRAFT_48411"/>
<evidence type="ECO:0000313" key="3">
    <source>
        <dbReference type="Proteomes" id="UP000006671"/>
    </source>
</evidence>
<name>D2VCF1_NAEGR</name>
<feature type="coiled-coil region" evidence="1">
    <location>
        <begin position="262"/>
        <end position="289"/>
    </location>
</feature>
<gene>
    <name evidence="2" type="ORF">NAEGRDRAFT_48411</name>
</gene>
<dbReference type="Proteomes" id="UP000006671">
    <property type="component" value="Unassembled WGS sequence"/>
</dbReference>
<proteinExistence type="predicted"/>
<dbReference type="GeneID" id="8849080"/>
<accession>D2VCF1</accession>
<organism evidence="3">
    <name type="scientific">Naegleria gruberi</name>
    <name type="common">Amoeba</name>
    <dbReference type="NCBI Taxonomy" id="5762"/>
    <lineage>
        <taxon>Eukaryota</taxon>
        <taxon>Discoba</taxon>
        <taxon>Heterolobosea</taxon>
        <taxon>Tetramitia</taxon>
        <taxon>Eutetramitia</taxon>
        <taxon>Vahlkampfiidae</taxon>
        <taxon>Naegleria</taxon>
    </lineage>
</organism>
<dbReference type="InParanoid" id="D2VCF1"/>
<dbReference type="VEuPathDB" id="AmoebaDB:NAEGRDRAFT_48411"/>
<dbReference type="AlphaFoldDB" id="D2VCF1"/>
<reference evidence="2 3" key="1">
    <citation type="journal article" date="2010" name="Cell">
        <title>The genome of Naegleria gruberi illuminates early eukaryotic versatility.</title>
        <authorList>
            <person name="Fritz-Laylin L.K."/>
            <person name="Prochnik S.E."/>
            <person name="Ginger M.L."/>
            <person name="Dacks J.B."/>
            <person name="Carpenter M.L."/>
            <person name="Field M.C."/>
            <person name="Kuo A."/>
            <person name="Paredez A."/>
            <person name="Chapman J."/>
            <person name="Pham J."/>
            <person name="Shu S."/>
            <person name="Neupane R."/>
            <person name="Cipriano M."/>
            <person name="Mancuso J."/>
            <person name="Tu H."/>
            <person name="Salamov A."/>
            <person name="Lindquist E."/>
            <person name="Shapiro H."/>
            <person name="Lucas S."/>
            <person name="Grigoriev I.V."/>
            <person name="Cande W.Z."/>
            <person name="Fulton C."/>
            <person name="Rokhsar D.S."/>
            <person name="Dawson S.C."/>
        </authorList>
    </citation>
    <scope>NUCLEOTIDE SEQUENCE [LARGE SCALE GENOMIC DNA]</scope>
    <source>
        <strain evidence="2 3">NEG-M</strain>
    </source>
</reference>
<protein>
    <submittedName>
        <fullName evidence="2">Predicted protein</fullName>
    </submittedName>
</protein>
<dbReference type="EMBL" id="GG738863">
    <property type="protein sequence ID" value="EFC45295.1"/>
    <property type="molecule type" value="Genomic_DNA"/>
</dbReference>
<dbReference type="RefSeq" id="XP_002678039.1">
    <property type="nucleotide sequence ID" value="XM_002677993.1"/>
</dbReference>
<sequence length="429" mass="49299">MQFIKSLQRTNSFKTNNAQEWSKKELELFFRSIGLELFTSKIFSKQNPLFSSVENGEMFLTAVNNIFNNTDTMLQEKSSCIDLYDPYAKLDTKSLSFLVSSVSHLIDDLDIGLYKVHELEGLIGAFLHISIDNQSYRSSNNSKATKPSAKFDSIPTHPLIKQRLNQLNLYLKIQKTYFQELSEKNENQGKEIDISHSGEEENDFYNFQQNFVLDHFIALQYFRFDQNSVQKNKVANQMSSSSESGLVEDQQFLTEGVKFGHLRKLSIQLNNLKNNVNHYDENFTTHEKNKGSKSLFFASSGDKGFFVSQSIESVEAAFIGNGVDCRLLTTHQVMEYLRYRRIMKKSSLLQIIDLNEIDGQVFVTMRDPMEWKVLLYPYRNEIPGAKNGSVYECICTLANALANIVKAICKNNFKLGENKEARELKQLEL</sequence>
<keyword evidence="1" id="KW-0175">Coiled coil</keyword>
<evidence type="ECO:0000313" key="2">
    <source>
        <dbReference type="EMBL" id="EFC45295.1"/>
    </source>
</evidence>
<keyword evidence="3" id="KW-1185">Reference proteome</keyword>